<dbReference type="InterPro" id="IPR004175">
    <property type="entry name" value="RNA_CPDase"/>
</dbReference>
<keyword evidence="3" id="KW-1185">Reference proteome</keyword>
<dbReference type="STRING" id="550983.A4R26_07135"/>
<accession>A0A1V9F5R1</accession>
<dbReference type="GO" id="GO:0004113">
    <property type="term" value="F:2',3'-cyclic-nucleotide 3'-phosphodiesterase activity"/>
    <property type="evidence" value="ECO:0007669"/>
    <property type="project" value="InterPro"/>
</dbReference>
<evidence type="ECO:0000313" key="3">
    <source>
        <dbReference type="Proteomes" id="UP000192276"/>
    </source>
</evidence>
<keyword evidence="2" id="KW-0436">Ligase</keyword>
<dbReference type="SUPFAM" id="SSF55144">
    <property type="entry name" value="LigT-like"/>
    <property type="match status" value="1"/>
</dbReference>
<dbReference type="AlphaFoldDB" id="A0A1V9F5R1"/>
<dbReference type="GO" id="GO:0016874">
    <property type="term" value="F:ligase activity"/>
    <property type="evidence" value="ECO:0007669"/>
    <property type="project" value="UniProtKB-KW"/>
</dbReference>
<evidence type="ECO:0000256" key="1">
    <source>
        <dbReference type="ARBA" id="ARBA00022801"/>
    </source>
</evidence>
<dbReference type="NCBIfam" id="TIGR02258">
    <property type="entry name" value="2_5_ligase"/>
    <property type="match status" value="1"/>
</dbReference>
<sequence length="177" mass="20506">MLYFIAIVAPEAINNQVLEWKQYMLQTFHCRVALKSPAHITLIPPFQLPGTKHHELEEVLPEFAARQPRFPIQLKNFAAFKPRVIYVHVQPNTHLSGLQARLEAYLIQTDFPIKKEDRPYHPHVTIANRDLQAADFPIAWQHFQQRPYEASFVAHAISLLRHNGQTWEVANSFPLGN</sequence>
<reference evidence="3" key="1">
    <citation type="submission" date="2016-04" db="EMBL/GenBank/DDBJ databases">
        <authorList>
            <person name="Chen L."/>
            <person name="Zhuang W."/>
            <person name="Wang G."/>
        </authorList>
    </citation>
    <scope>NUCLEOTIDE SEQUENCE [LARGE SCALE GENOMIC DNA]</scope>
    <source>
        <strain evidence="3">208</strain>
    </source>
</reference>
<dbReference type="PANTHER" id="PTHR40037">
    <property type="entry name" value="PHOSPHOESTERASE YJCG-RELATED"/>
    <property type="match status" value="1"/>
</dbReference>
<dbReference type="RefSeq" id="WP_081169619.1">
    <property type="nucleotide sequence ID" value="NZ_LWBP01000210.1"/>
</dbReference>
<keyword evidence="1" id="KW-0378">Hydrolase</keyword>
<comment type="caution">
    <text evidence="2">The sequence shown here is derived from an EMBL/GenBank/DDBJ whole genome shotgun (WGS) entry which is preliminary data.</text>
</comment>
<name>A0A1V9F5R1_9BACT</name>
<protein>
    <submittedName>
        <fullName evidence="2">2'-5' RNA ligase</fullName>
    </submittedName>
</protein>
<dbReference type="PANTHER" id="PTHR40037:SF1">
    <property type="entry name" value="PHOSPHOESTERASE SAOUHSC_00951-RELATED"/>
    <property type="match status" value="1"/>
</dbReference>
<gene>
    <name evidence="2" type="ORF">A4R26_07135</name>
</gene>
<organism evidence="2 3">
    <name type="scientific">Niastella populi</name>
    <dbReference type="NCBI Taxonomy" id="550983"/>
    <lineage>
        <taxon>Bacteria</taxon>
        <taxon>Pseudomonadati</taxon>
        <taxon>Bacteroidota</taxon>
        <taxon>Chitinophagia</taxon>
        <taxon>Chitinophagales</taxon>
        <taxon>Chitinophagaceae</taxon>
        <taxon>Niastella</taxon>
    </lineage>
</organism>
<dbReference type="InterPro" id="IPR050580">
    <property type="entry name" value="2H_phosphoesterase_YjcG-like"/>
</dbReference>
<dbReference type="Gene3D" id="3.90.1140.10">
    <property type="entry name" value="Cyclic phosphodiesterase"/>
    <property type="match status" value="1"/>
</dbReference>
<dbReference type="Pfam" id="PF13563">
    <property type="entry name" value="2_5_RNA_ligase2"/>
    <property type="match status" value="1"/>
</dbReference>
<dbReference type="OrthoDB" id="1951600at2"/>
<proteinExistence type="predicted"/>
<evidence type="ECO:0000313" key="2">
    <source>
        <dbReference type="EMBL" id="OQP53733.1"/>
    </source>
</evidence>
<dbReference type="GO" id="GO:0008664">
    <property type="term" value="F:RNA 2',3'-cyclic 3'-phosphodiesterase activity"/>
    <property type="evidence" value="ECO:0007669"/>
    <property type="project" value="InterPro"/>
</dbReference>
<dbReference type="EMBL" id="LWBP01000210">
    <property type="protein sequence ID" value="OQP53733.1"/>
    <property type="molecule type" value="Genomic_DNA"/>
</dbReference>
<dbReference type="Proteomes" id="UP000192276">
    <property type="component" value="Unassembled WGS sequence"/>
</dbReference>
<dbReference type="InterPro" id="IPR009097">
    <property type="entry name" value="Cyclic_Pdiesterase"/>
</dbReference>